<protein>
    <recommendedName>
        <fullName evidence="1">F-box domain-containing protein</fullName>
    </recommendedName>
</protein>
<evidence type="ECO:0000313" key="2">
    <source>
        <dbReference type="EMBL" id="KAF4434666.1"/>
    </source>
</evidence>
<feature type="domain" description="F-box" evidence="1">
    <location>
        <begin position="3"/>
        <end position="55"/>
    </location>
</feature>
<gene>
    <name evidence="2" type="ORF">FACUT_7725</name>
</gene>
<proteinExistence type="predicted"/>
<dbReference type="AlphaFoldDB" id="A0A8H4JM56"/>
<name>A0A8H4JM56_9HYPO</name>
<dbReference type="Proteomes" id="UP000536711">
    <property type="component" value="Unassembled WGS sequence"/>
</dbReference>
<comment type="caution">
    <text evidence="2">The sequence shown here is derived from an EMBL/GenBank/DDBJ whole genome shotgun (WGS) entry which is preliminary data.</text>
</comment>
<sequence length="496" mass="55973">MAPLSLLDCPKEVQLGIVELLLQADAANLSMTCRALHSLTERHLYSTIQITWSRQYYPPIPQIQRLIRTLLDRPDLGNMVRSIEFGGYGFIDYDDPPWPGETPEPPELPSLPLDKLIAHIRGFGISEPSVDEWLSKVLYSDAYRYLDFDENLELGIMQKTQSATCDAAAATVVSLSPNLERFTVTDNWYNEARLLGLVLRVALCGTNRDSTQSSLPTFASLKYVSADPNIYEDANIDPNKVDEDLCLFYLPSIQNLSTAVQNPTRFSWPCASAPNPVSLTSLELFRVREIHLGHILSTTKNLKKLRYNWLYRSDMDKEINKNIVMLDTMASALLEVKDSLEELKIKAEAHPAFTTGEYEPPDVTFHGSMKQLHGMHKLKNLYIPWSFITGTKGCSTGPGLLGAAMPPNIEHLSLCGRLMFPQDEEYELDHDETIIDAFTRELERGAFSHLNLLKSISLPQSVYRYGMPEACEDKMRALGYRFGLAISSPRRTIEDF</sequence>
<dbReference type="InterPro" id="IPR001810">
    <property type="entry name" value="F-box_dom"/>
</dbReference>
<dbReference type="PROSITE" id="PS50181">
    <property type="entry name" value="FBOX"/>
    <property type="match status" value="1"/>
</dbReference>
<organism evidence="2 3">
    <name type="scientific">Fusarium acutatum</name>
    <dbReference type="NCBI Taxonomy" id="78861"/>
    <lineage>
        <taxon>Eukaryota</taxon>
        <taxon>Fungi</taxon>
        <taxon>Dikarya</taxon>
        <taxon>Ascomycota</taxon>
        <taxon>Pezizomycotina</taxon>
        <taxon>Sordariomycetes</taxon>
        <taxon>Hypocreomycetidae</taxon>
        <taxon>Hypocreales</taxon>
        <taxon>Nectriaceae</taxon>
        <taxon>Fusarium</taxon>
        <taxon>Fusarium fujikuroi species complex</taxon>
    </lineage>
</organism>
<dbReference type="OrthoDB" id="4191831at2759"/>
<reference evidence="2 3" key="1">
    <citation type="submission" date="2020-01" db="EMBL/GenBank/DDBJ databases">
        <title>Identification and distribution of gene clusters putatively required for synthesis of sphingolipid metabolism inhibitors in phylogenetically diverse species of the filamentous fungus Fusarium.</title>
        <authorList>
            <person name="Kim H.-S."/>
            <person name="Busman M."/>
            <person name="Brown D.W."/>
            <person name="Divon H."/>
            <person name="Uhlig S."/>
            <person name="Proctor R.H."/>
        </authorList>
    </citation>
    <scope>NUCLEOTIDE SEQUENCE [LARGE SCALE GENOMIC DNA]</scope>
    <source>
        <strain evidence="2 3">NRRL 13308</strain>
    </source>
</reference>
<accession>A0A8H4JM56</accession>
<dbReference type="EMBL" id="JAADJF010000200">
    <property type="protein sequence ID" value="KAF4434666.1"/>
    <property type="molecule type" value="Genomic_DNA"/>
</dbReference>
<evidence type="ECO:0000259" key="1">
    <source>
        <dbReference type="PROSITE" id="PS50181"/>
    </source>
</evidence>
<evidence type="ECO:0000313" key="3">
    <source>
        <dbReference type="Proteomes" id="UP000536711"/>
    </source>
</evidence>
<keyword evidence="3" id="KW-1185">Reference proteome</keyword>